<name>F4C0X7_METSG</name>
<keyword evidence="2" id="KW-0614">Plasmid</keyword>
<accession>F4C0X7</accession>
<geneLocation type="plasmid" evidence="2 3">
    <name>pGP6</name>
</geneLocation>
<proteinExistence type="predicted"/>
<evidence type="ECO:0000256" key="1">
    <source>
        <dbReference type="SAM" id="MobiDB-lite"/>
    </source>
</evidence>
<dbReference type="KEGG" id="mcj:MCON_3563"/>
<dbReference type="AlphaFoldDB" id="F4C0X7"/>
<dbReference type="HOGENOM" id="CLU_1881066_0_0_2"/>
<dbReference type="EMBL" id="CP002566">
    <property type="protein sequence ID" value="AEB69774.1"/>
    <property type="molecule type" value="Genomic_DNA"/>
</dbReference>
<evidence type="ECO:0000313" key="2">
    <source>
        <dbReference type="EMBL" id="AEB69774.1"/>
    </source>
</evidence>
<keyword evidence="3" id="KW-1185">Reference proteome</keyword>
<dbReference type="InParanoid" id="F4C0X7"/>
<organism evidence="2 3">
    <name type="scientific">Methanothrix soehngenii (strain ATCC 5969 / DSM 3671 / JCM 10134 / NBRC 103675 / OCM 69 / GP-6)</name>
    <name type="common">Methanosaeta concilii</name>
    <dbReference type="NCBI Taxonomy" id="990316"/>
    <lineage>
        <taxon>Archaea</taxon>
        <taxon>Methanobacteriati</taxon>
        <taxon>Methanobacteriota</taxon>
        <taxon>Stenosarchaea group</taxon>
        <taxon>Methanomicrobia</taxon>
        <taxon>Methanotrichales</taxon>
        <taxon>Methanotrichaceae</taxon>
        <taxon>Methanothrix</taxon>
    </lineage>
</organism>
<protein>
    <submittedName>
        <fullName evidence="2">Uncharacterized protein</fullName>
    </submittedName>
</protein>
<dbReference type="Proteomes" id="UP000007807">
    <property type="component" value="Plasmid pGP6"/>
</dbReference>
<feature type="compositionally biased region" description="Basic and acidic residues" evidence="1">
    <location>
        <begin position="13"/>
        <end position="22"/>
    </location>
</feature>
<dbReference type="RefSeq" id="WP_013729154.1">
    <property type="nucleotide sequence ID" value="NC_015430.1"/>
</dbReference>
<sequence length="135" mass="15397">MKSDEYAYLEDTLAGRRQRDPAFEAQLSDVADPRAEERQRLIDSKTPTQRELEQRQYSLSVYGKEHMKRFARPIVSDKPLGELQIPSDQIIVSASTPQMRGHNAERPGPWCDKNGTPILQNHGGCPQRQVLQIRA</sequence>
<reference evidence="2 3" key="1">
    <citation type="journal article" date="2011" name="J. Bacteriol.">
        <title>Complete genome sequence of Methanosaeta concilii, a specialist in aceticlastic methanogenesis.</title>
        <authorList>
            <person name="Barber R.D."/>
            <person name="Zhang L."/>
            <person name="Harnack M."/>
            <person name="Olson M.V."/>
            <person name="Kaul R."/>
            <person name="Ingram-Smith C."/>
            <person name="Smith K.S."/>
        </authorList>
    </citation>
    <scope>NUCLEOTIDE SEQUENCE [LARGE SCALE GENOMIC DNA]</scope>
    <source>
        <strain evidence="3">ATCC 5969 / DSM 3671 / JCM 10134 / NBRC 103675 / OCM 69 / GP-6</strain>
        <plasmid evidence="2 3">pGP6</plasmid>
    </source>
</reference>
<feature type="region of interest" description="Disordered" evidence="1">
    <location>
        <begin position="1"/>
        <end position="53"/>
    </location>
</feature>
<feature type="compositionally biased region" description="Basic and acidic residues" evidence="1">
    <location>
        <begin position="31"/>
        <end position="53"/>
    </location>
</feature>
<dbReference type="GeneID" id="10447626"/>
<gene>
    <name evidence="2" type="ordered locus">MCON_3563</name>
</gene>
<evidence type="ECO:0000313" key="3">
    <source>
        <dbReference type="Proteomes" id="UP000007807"/>
    </source>
</evidence>